<dbReference type="EMBL" id="JAABOA010001408">
    <property type="protein sequence ID" value="KAF9581608.1"/>
    <property type="molecule type" value="Genomic_DNA"/>
</dbReference>
<keyword evidence="4" id="KW-0963">Cytoplasm</keyword>
<evidence type="ECO:0000256" key="12">
    <source>
        <dbReference type="ARBA" id="ARBA00071123"/>
    </source>
</evidence>
<evidence type="ECO:0000259" key="15">
    <source>
        <dbReference type="SMART" id="SM00316"/>
    </source>
</evidence>
<dbReference type="GO" id="GO:0071028">
    <property type="term" value="P:nuclear mRNA surveillance"/>
    <property type="evidence" value="ECO:0007669"/>
    <property type="project" value="UniProtKB-ARBA"/>
</dbReference>
<evidence type="ECO:0000313" key="16">
    <source>
        <dbReference type="EMBL" id="KAF9581608.1"/>
    </source>
</evidence>
<evidence type="ECO:0000313" key="17">
    <source>
        <dbReference type="Proteomes" id="UP000780801"/>
    </source>
</evidence>
<dbReference type="AlphaFoldDB" id="A0A9P6FU40"/>
<evidence type="ECO:0000256" key="8">
    <source>
        <dbReference type="ARBA" id="ARBA00022884"/>
    </source>
</evidence>
<feature type="region of interest" description="Disordered" evidence="14">
    <location>
        <begin position="625"/>
        <end position="686"/>
    </location>
</feature>
<dbReference type="GO" id="GO:0000177">
    <property type="term" value="C:cytoplasmic exosome (RNase complex)"/>
    <property type="evidence" value="ECO:0007669"/>
    <property type="project" value="TreeGrafter"/>
</dbReference>
<evidence type="ECO:0000256" key="3">
    <source>
        <dbReference type="ARBA" id="ARBA00009155"/>
    </source>
</evidence>
<dbReference type="InterPro" id="IPR004088">
    <property type="entry name" value="KH_dom_type_1"/>
</dbReference>
<dbReference type="GO" id="GO:0071051">
    <property type="term" value="P:poly(A)-dependent snoRNA 3'-end processing"/>
    <property type="evidence" value="ECO:0007669"/>
    <property type="project" value="TreeGrafter"/>
</dbReference>
<dbReference type="InterPro" id="IPR036612">
    <property type="entry name" value="KH_dom_type_1_sf"/>
</dbReference>
<evidence type="ECO:0000256" key="10">
    <source>
        <dbReference type="ARBA" id="ARBA00032383"/>
    </source>
</evidence>
<protein>
    <recommendedName>
        <fullName evidence="12">Exosome complex component RRP4</fullName>
    </recommendedName>
    <alternativeName>
        <fullName evidence="13">Exosome component 2</fullName>
    </alternativeName>
    <alternativeName>
        <fullName evidence="10">Ribosomal RNA-processing protein 4</fullName>
    </alternativeName>
</protein>
<dbReference type="SUPFAM" id="SSF50249">
    <property type="entry name" value="Nucleic acid-binding proteins"/>
    <property type="match status" value="1"/>
</dbReference>
<dbReference type="SUPFAM" id="SSF110324">
    <property type="entry name" value="Ribosomal L27 protein-like"/>
    <property type="match status" value="1"/>
</dbReference>
<feature type="domain" description="S1 motif" evidence="15">
    <location>
        <begin position="119"/>
        <end position="199"/>
    </location>
</feature>
<dbReference type="PANTHER" id="PTHR21321:SF4">
    <property type="entry name" value="EXOSOME COMPLEX COMPONENT RRP4"/>
    <property type="match status" value="1"/>
</dbReference>
<dbReference type="Pfam" id="PF15985">
    <property type="entry name" value="KH_6"/>
    <property type="match status" value="1"/>
</dbReference>
<evidence type="ECO:0000256" key="13">
    <source>
        <dbReference type="ARBA" id="ARBA00083627"/>
    </source>
</evidence>
<dbReference type="PANTHER" id="PTHR21321">
    <property type="entry name" value="PNAS-3 RELATED"/>
    <property type="match status" value="1"/>
</dbReference>
<keyword evidence="5" id="KW-0698">rRNA processing</keyword>
<comment type="caution">
    <text evidence="16">The sequence shown here is derived from an EMBL/GenBank/DDBJ whole genome shotgun (WGS) entry which is preliminary data.</text>
</comment>
<dbReference type="SUPFAM" id="SSF54791">
    <property type="entry name" value="Eukaryotic type KH-domain (KH-domain type I)"/>
    <property type="match status" value="1"/>
</dbReference>
<dbReference type="Gene3D" id="2.40.50.140">
    <property type="entry name" value="Nucleic acid-binding proteins"/>
    <property type="match status" value="1"/>
</dbReference>
<dbReference type="GO" id="GO:0071035">
    <property type="term" value="P:nuclear polyadenylation-dependent rRNA catabolic process"/>
    <property type="evidence" value="ECO:0007669"/>
    <property type="project" value="TreeGrafter"/>
</dbReference>
<organism evidence="16 17">
    <name type="scientific">Lunasporangiospora selenospora</name>
    <dbReference type="NCBI Taxonomy" id="979761"/>
    <lineage>
        <taxon>Eukaryota</taxon>
        <taxon>Fungi</taxon>
        <taxon>Fungi incertae sedis</taxon>
        <taxon>Mucoromycota</taxon>
        <taxon>Mortierellomycotina</taxon>
        <taxon>Mortierellomycetes</taxon>
        <taxon>Mortierellales</taxon>
        <taxon>Mortierellaceae</taxon>
        <taxon>Lunasporangiospora</taxon>
    </lineage>
</organism>
<keyword evidence="6" id="KW-0597">Phosphoprotein</keyword>
<keyword evidence="9" id="KW-0539">Nucleus</keyword>
<evidence type="ECO:0000256" key="7">
    <source>
        <dbReference type="ARBA" id="ARBA00022835"/>
    </source>
</evidence>
<feature type="compositionally biased region" description="Low complexity" evidence="14">
    <location>
        <begin position="677"/>
        <end position="686"/>
    </location>
</feature>
<comment type="similarity">
    <text evidence="3">Belongs to the RRP4 family.</text>
</comment>
<accession>A0A9P6FU40</accession>
<evidence type="ECO:0000256" key="9">
    <source>
        <dbReference type="ARBA" id="ARBA00023242"/>
    </source>
</evidence>
<reference evidence="16" key="1">
    <citation type="journal article" date="2020" name="Fungal Divers.">
        <title>Resolving the Mortierellaceae phylogeny through synthesis of multi-gene phylogenetics and phylogenomics.</title>
        <authorList>
            <person name="Vandepol N."/>
            <person name="Liber J."/>
            <person name="Desiro A."/>
            <person name="Na H."/>
            <person name="Kennedy M."/>
            <person name="Barry K."/>
            <person name="Grigoriev I.V."/>
            <person name="Miller A.N."/>
            <person name="O'Donnell K."/>
            <person name="Stajich J.E."/>
            <person name="Bonito G."/>
        </authorList>
    </citation>
    <scope>NUCLEOTIDE SEQUENCE</scope>
    <source>
        <strain evidence="16">KOD1015</strain>
    </source>
</reference>
<evidence type="ECO:0000256" key="14">
    <source>
        <dbReference type="SAM" id="MobiDB-lite"/>
    </source>
</evidence>
<dbReference type="CDD" id="cd22525">
    <property type="entry name" value="KH-I_Rrp4_eukar"/>
    <property type="match status" value="1"/>
</dbReference>
<evidence type="ECO:0000256" key="1">
    <source>
        <dbReference type="ARBA" id="ARBA00004496"/>
    </source>
</evidence>
<dbReference type="GO" id="GO:0000467">
    <property type="term" value="P:exonucleolytic trimming to generate mature 3'-end of 5.8S rRNA from tricistronic rRNA transcript (SSU-rRNA, 5.8S rRNA, LSU-rRNA)"/>
    <property type="evidence" value="ECO:0007669"/>
    <property type="project" value="TreeGrafter"/>
</dbReference>
<evidence type="ECO:0000256" key="5">
    <source>
        <dbReference type="ARBA" id="ARBA00022552"/>
    </source>
</evidence>
<dbReference type="SMART" id="SM00316">
    <property type="entry name" value="S1"/>
    <property type="match status" value="1"/>
</dbReference>
<comment type="subunit">
    <text evidence="11">Component of the RNA exosome core complex (Exo-9), composed of EXOSC1, EXOSC2, EXOSC3, EXOSC4, EXOSC5, EXOSC6, EXOSC7, EXOSC8 and EXOSC9; within the complex interacts with EXOSC4 and EXOSC7. The catalytically inactive RNA exosome core complex (Exo-9) associates with the catalytic subunit EXOSC10/RRP6. Exo-9 may associate with DIS3 to form the nucleolar exosome complex, or DIS3L to form the cytoplasmic exosome complex. Exo-9 is formed by a hexameric base ring consisting of the heterodimers EXOSC4-EXOSC9, EXOSC5-EXOSC8 and EXOSC6-EXOSC7, and a cap ring consisting of EXOSC1, EXOSC2 and EXOSC3. The RNA exosome complex associates with cofactors C1D/RRP47, MPHOSPH6/MPP6 and MTREX/MTR4. Interacts with GTPBP1. Interacts with ZFP36L1 (via N-terminus).</text>
</comment>
<dbReference type="Gene3D" id="2.40.50.100">
    <property type="match status" value="1"/>
</dbReference>
<dbReference type="InterPro" id="IPR048565">
    <property type="entry name" value="S1_RRP4"/>
</dbReference>
<dbReference type="InterPro" id="IPR026699">
    <property type="entry name" value="Exosome_RNA_bind1/RRP40/RRP4"/>
</dbReference>
<feature type="region of interest" description="Disordered" evidence="14">
    <location>
        <begin position="550"/>
        <end position="611"/>
    </location>
</feature>
<dbReference type="Pfam" id="PF14382">
    <property type="entry name" value="ECR1_N"/>
    <property type="match status" value="1"/>
</dbReference>
<dbReference type="GO" id="GO:0000176">
    <property type="term" value="C:nuclear exosome (RNase complex)"/>
    <property type="evidence" value="ECO:0007669"/>
    <property type="project" value="TreeGrafter"/>
</dbReference>
<dbReference type="OrthoDB" id="1650at2759"/>
<feature type="compositionally biased region" description="Polar residues" evidence="14">
    <location>
        <begin position="550"/>
        <end position="587"/>
    </location>
</feature>
<dbReference type="FunFam" id="2.40.50.140:FF:000038">
    <property type="entry name" value="Exosome complex component RRP4"/>
    <property type="match status" value="1"/>
</dbReference>
<dbReference type="GO" id="GO:0071038">
    <property type="term" value="P:TRAMP-dependent tRNA surveillance pathway"/>
    <property type="evidence" value="ECO:0007669"/>
    <property type="project" value="TreeGrafter"/>
</dbReference>
<comment type="subcellular location">
    <subcellularLocation>
        <location evidence="1">Cytoplasm</location>
    </subcellularLocation>
    <subcellularLocation>
        <location evidence="2">Nucleus</location>
        <location evidence="2">Nucleolus</location>
    </subcellularLocation>
</comment>
<proteinExistence type="inferred from homology"/>
<evidence type="ECO:0000256" key="6">
    <source>
        <dbReference type="ARBA" id="ARBA00022553"/>
    </source>
</evidence>
<gene>
    <name evidence="16" type="primary">RRP4</name>
    <name evidence="16" type="ORF">BGW38_001314</name>
</gene>
<keyword evidence="17" id="KW-1185">Reference proteome</keyword>
<dbReference type="GO" id="GO:0003723">
    <property type="term" value="F:RNA binding"/>
    <property type="evidence" value="ECO:0007669"/>
    <property type="project" value="UniProtKB-KW"/>
</dbReference>
<dbReference type="Pfam" id="PF21266">
    <property type="entry name" value="S1_RRP4"/>
    <property type="match status" value="1"/>
</dbReference>
<keyword evidence="8" id="KW-0694">RNA-binding</keyword>
<dbReference type="GO" id="GO:0005730">
    <property type="term" value="C:nucleolus"/>
    <property type="evidence" value="ECO:0007669"/>
    <property type="project" value="UniProtKB-SubCell"/>
</dbReference>
<feature type="compositionally biased region" description="Low complexity" evidence="14">
    <location>
        <begin position="628"/>
        <end position="648"/>
    </location>
</feature>
<dbReference type="GO" id="GO:0071034">
    <property type="term" value="P:CUT catabolic process"/>
    <property type="evidence" value="ECO:0007669"/>
    <property type="project" value="TreeGrafter"/>
</dbReference>
<evidence type="ECO:0000256" key="4">
    <source>
        <dbReference type="ARBA" id="ARBA00022490"/>
    </source>
</evidence>
<dbReference type="InterPro" id="IPR012340">
    <property type="entry name" value="NA-bd_OB-fold"/>
</dbReference>
<feature type="non-terminal residue" evidence="16">
    <location>
        <position position="1"/>
    </location>
</feature>
<sequence length="686" mass="76476">MASLQVSFHAPLAKDIAHTSQKSRAVKGRKQNELDMDVDDHAMDIDSMIEGAAKSAEKKNTGSAHVVTPGEVITSDSAFMRGHGTYVEQEKVLSSVAGVVERVNKLISVKPLNTRYTGEIGDVVVGRITEVSQKRWKVDVNGRQDAILMLSSINLPGGVQRRKQEADELQMRNFFREGDLLVAEVQAFFGDGAYSLHTRSLKYGKLRNGSFVSVPPSLVQRCKSHFHSLSCGVDLILGLNGYIWVSAHVSQNLDEIDTEHGDYHCRGPRDDRKGGQQHPGIGCRLFSRVHLFESTHFQIAAQFTCEINYDHRATNMNFTILGADPTTQKKAVIALASLFTKATGAVSDPNIPMKAFEDVKADSGNSGAMSMGGIDRSQLLIDLDDINATMESIALAASITTAAEPPTPERVFTEIFVVSDKIHDPHSMLYADKKQAEDLPTMIAKERKCTAIVPDDGRLQQMQDYFLRPAFQSELIPLVYGSFRCEYKLKFISATRHRFTTHNIPYFPSNMPELRIRTDLLKVLKTTYDEDRRAWMPNPDEIIAMEELAAQSSRTQSSPRRNPQLYKANSSSTPSLRSWGPSNSQSDWIEPQRSDWGREEPSYGYRTNSRAGSDYEFAMDPRAAEQTRFSQNSNSRGNFSSSSREPSYSGGGRSWTSHQNPNEHSSNSTSTWTSRIQQNQSSNSRP</sequence>
<dbReference type="InterPro" id="IPR025721">
    <property type="entry name" value="Exosome_cplx_N_dom"/>
</dbReference>
<evidence type="ECO:0000256" key="2">
    <source>
        <dbReference type="ARBA" id="ARBA00004604"/>
    </source>
</evidence>
<dbReference type="Proteomes" id="UP000780801">
    <property type="component" value="Unassembled WGS sequence"/>
</dbReference>
<dbReference type="FunFam" id="2.40.50.100:FF:000022">
    <property type="entry name" value="Exosome complex component RRP4"/>
    <property type="match status" value="1"/>
</dbReference>
<evidence type="ECO:0000256" key="11">
    <source>
        <dbReference type="ARBA" id="ARBA00063049"/>
    </source>
</evidence>
<name>A0A9P6FU40_9FUNG</name>
<keyword evidence="7" id="KW-0271">Exosome</keyword>
<dbReference type="GO" id="GO:0034475">
    <property type="term" value="P:U4 snRNA 3'-end processing"/>
    <property type="evidence" value="ECO:0007669"/>
    <property type="project" value="TreeGrafter"/>
</dbReference>
<dbReference type="CDD" id="cd05789">
    <property type="entry name" value="S1_Rrp4"/>
    <property type="match status" value="1"/>
</dbReference>
<feature type="compositionally biased region" description="Polar residues" evidence="14">
    <location>
        <begin position="655"/>
        <end position="676"/>
    </location>
</feature>
<feature type="compositionally biased region" description="Basic and acidic residues" evidence="14">
    <location>
        <begin position="590"/>
        <end position="601"/>
    </location>
</feature>
<dbReference type="InterPro" id="IPR003029">
    <property type="entry name" value="S1_domain"/>
</dbReference>